<sequence length="296" mass="33753">MDFSKELVLPRHPPLYRGTPRATDIRYRRVQEQQTEYQWADPMLARGGTRRRFVTGLLSLLQGLSADGARARKPHTAPLTGTNVFSYDLQPERDILGWEVTATSGEKEQPHVVSIGELQNSLKLDLENHQTYLTDIESRLAGLERRAEDVTKHLERANLELKALKQGSNTLKNLVDQETGVSGGRDQRQWEDQPIMGNLKKPNCHHLTWNKNLIIPPKQKPGNQIAPESRSPSHKDVNDFSTMRAQGDQKEVQKCIFQCQAQIDALMHRVNKQIHHIEGKIFSRKKPCRGLNNRAI</sequence>
<dbReference type="Proteomes" id="UP000186698">
    <property type="component" value="Chromosome 2S"/>
</dbReference>
<reference evidence="4" key="2">
    <citation type="submission" date="2025-08" db="UniProtKB">
        <authorList>
            <consortium name="RefSeq"/>
        </authorList>
    </citation>
    <scope>IDENTIFICATION</scope>
    <source>
        <strain evidence="4">J_2021</strain>
        <tissue evidence="4">Erythrocytes</tissue>
    </source>
</reference>
<dbReference type="GeneID" id="108709286"/>
<dbReference type="AlphaFoldDB" id="A0A8J1MD15"/>
<evidence type="ECO:0000256" key="2">
    <source>
        <dbReference type="SAM" id="MobiDB-lite"/>
    </source>
</evidence>
<evidence type="ECO:0000313" key="3">
    <source>
        <dbReference type="Proteomes" id="UP000186698"/>
    </source>
</evidence>
<feature type="region of interest" description="Disordered" evidence="2">
    <location>
        <begin position="215"/>
        <end position="239"/>
    </location>
</feature>
<keyword evidence="3" id="KW-1185">Reference proteome</keyword>
<dbReference type="RefSeq" id="XP_041439448.1">
    <property type="nucleotide sequence ID" value="XM_041583514.1"/>
</dbReference>
<evidence type="ECO:0000256" key="1">
    <source>
        <dbReference type="SAM" id="Coils"/>
    </source>
</evidence>
<accession>A0A8J1MD15</accession>
<organism evidence="3 4">
    <name type="scientific">Xenopus laevis</name>
    <name type="common">African clawed frog</name>
    <dbReference type="NCBI Taxonomy" id="8355"/>
    <lineage>
        <taxon>Eukaryota</taxon>
        <taxon>Metazoa</taxon>
        <taxon>Chordata</taxon>
        <taxon>Craniata</taxon>
        <taxon>Vertebrata</taxon>
        <taxon>Euteleostomi</taxon>
        <taxon>Amphibia</taxon>
        <taxon>Batrachia</taxon>
        <taxon>Anura</taxon>
        <taxon>Pipoidea</taxon>
        <taxon>Pipidae</taxon>
        <taxon>Xenopodinae</taxon>
        <taxon>Xenopus</taxon>
        <taxon>Xenopus</taxon>
    </lineage>
</organism>
<evidence type="ECO:0000313" key="4">
    <source>
        <dbReference type="RefSeq" id="XP_041439448.1"/>
    </source>
</evidence>
<keyword evidence="1" id="KW-0175">Coiled coil</keyword>
<proteinExistence type="predicted"/>
<gene>
    <name evidence="4" type="primary">LOC108709286</name>
</gene>
<protein>
    <submittedName>
        <fullName evidence="4">Uncharacterized protein LOC108709286 isoform X2</fullName>
    </submittedName>
</protein>
<feature type="coiled-coil region" evidence="1">
    <location>
        <begin position="126"/>
        <end position="174"/>
    </location>
</feature>
<name>A0A8J1MD15_XENLA</name>
<reference evidence="3" key="1">
    <citation type="submission" date="2024-06" db="UniProtKB">
        <authorList>
            <consortium name="RefSeq"/>
        </authorList>
    </citation>
    <scope>NUCLEOTIDE SEQUENCE [LARGE SCALE GENOMIC DNA]</scope>
    <source>
        <strain evidence="3">J_2021</strain>
    </source>
</reference>